<dbReference type="Pfam" id="PF12796">
    <property type="entry name" value="Ank_2"/>
    <property type="match status" value="1"/>
</dbReference>
<protein>
    <submittedName>
        <fullName evidence="4">Uncharacterized protein</fullName>
    </submittedName>
</protein>
<keyword evidence="3" id="KW-0040">ANK repeat</keyword>
<dbReference type="SUPFAM" id="SSF48403">
    <property type="entry name" value="Ankyrin repeat"/>
    <property type="match status" value="1"/>
</dbReference>
<name>A0A3B1KHC1_ASTMX</name>
<evidence type="ECO:0000313" key="5">
    <source>
        <dbReference type="Proteomes" id="UP000018467"/>
    </source>
</evidence>
<keyword evidence="5" id="KW-1185">Reference proteome</keyword>
<feature type="repeat" description="ANK" evidence="3">
    <location>
        <begin position="44"/>
        <end position="76"/>
    </location>
</feature>
<sequence length="148" mass="16064">MKSLKHSEWSKYDERLLRAVENGDIDRVTATLKKGAIPTRLDAEGCSALHLAASKGLINSLNVFLGHGVNLHATDASGKTALHLSSGGGHSACVQRLLQVLQASLSLPNNHRKKRPVRQPARNGTLLMSHVHFVKTAPALFQSLLYKT</sequence>
<keyword evidence="1" id="KW-0677">Repeat</keyword>
<dbReference type="Gene3D" id="1.25.40.20">
    <property type="entry name" value="Ankyrin repeat-containing domain"/>
    <property type="match status" value="1"/>
</dbReference>
<dbReference type="AlphaFoldDB" id="A0A3B1KHC1"/>
<reference evidence="5" key="2">
    <citation type="journal article" date="2014" name="Nat. Commun.">
        <title>The cavefish genome reveals candidate genes for eye loss.</title>
        <authorList>
            <person name="McGaugh S.E."/>
            <person name="Gross J.B."/>
            <person name="Aken B."/>
            <person name="Blin M."/>
            <person name="Borowsky R."/>
            <person name="Chalopin D."/>
            <person name="Hinaux H."/>
            <person name="Jeffery W.R."/>
            <person name="Keene A."/>
            <person name="Ma L."/>
            <person name="Minx P."/>
            <person name="Murphy D."/>
            <person name="O'Quin K.E."/>
            <person name="Retaux S."/>
            <person name="Rohner N."/>
            <person name="Searle S.M."/>
            <person name="Stahl B.A."/>
            <person name="Tabin C."/>
            <person name="Volff J.N."/>
            <person name="Yoshizawa M."/>
            <person name="Warren W.C."/>
        </authorList>
    </citation>
    <scope>NUCLEOTIDE SEQUENCE [LARGE SCALE GENOMIC DNA]</scope>
    <source>
        <strain evidence="5">female</strain>
    </source>
</reference>
<dbReference type="GO" id="GO:0003779">
    <property type="term" value="F:actin binding"/>
    <property type="evidence" value="ECO:0007669"/>
    <property type="project" value="InterPro"/>
</dbReference>
<dbReference type="InterPro" id="IPR042420">
    <property type="entry name" value="RAI14/UACA"/>
</dbReference>
<evidence type="ECO:0000256" key="3">
    <source>
        <dbReference type="PROSITE-ProRule" id="PRU00023"/>
    </source>
</evidence>
<evidence type="ECO:0000256" key="1">
    <source>
        <dbReference type="ARBA" id="ARBA00022737"/>
    </source>
</evidence>
<proteinExistence type="predicted"/>
<keyword evidence="2" id="KW-0175">Coiled coil</keyword>
<dbReference type="InterPro" id="IPR036770">
    <property type="entry name" value="Ankyrin_rpt-contain_sf"/>
</dbReference>
<evidence type="ECO:0000313" key="4">
    <source>
        <dbReference type="Ensembl" id="ENSAMXP00000053415.1"/>
    </source>
</evidence>
<reference evidence="4" key="4">
    <citation type="submission" date="2025-09" db="UniProtKB">
        <authorList>
            <consortium name="Ensembl"/>
        </authorList>
    </citation>
    <scope>IDENTIFICATION</scope>
</reference>
<dbReference type="PROSITE" id="PS50297">
    <property type="entry name" value="ANK_REP_REGION"/>
    <property type="match status" value="1"/>
</dbReference>
<reference evidence="4" key="3">
    <citation type="submission" date="2025-08" db="UniProtKB">
        <authorList>
            <consortium name="Ensembl"/>
        </authorList>
    </citation>
    <scope>IDENTIFICATION</scope>
</reference>
<dbReference type="InParanoid" id="A0A3B1KHC1"/>
<dbReference type="InterPro" id="IPR002110">
    <property type="entry name" value="Ankyrin_rpt"/>
</dbReference>
<dbReference type="STRING" id="7994.ENSAMXP00000053415"/>
<dbReference type="GeneTree" id="ENSGT00940000157475"/>
<dbReference type="Ensembl" id="ENSAMXT00000039737.1">
    <property type="protein sequence ID" value="ENSAMXP00000053415.1"/>
    <property type="gene ID" value="ENSAMXG00000040454.1"/>
</dbReference>
<dbReference type="PANTHER" id="PTHR24129">
    <property type="entry name" value="ANKYCORBIN"/>
    <property type="match status" value="1"/>
</dbReference>
<evidence type="ECO:0000256" key="2">
    <source>
        <dbReference type="ARBA" id="ARBA00023054"/>
    </source>
</evidence>
<organism evidence="4 5">
    <name type="scientific">Astyanax mexicanus</name>
    <name type="common">Blind cave fish</name>
    <name type="synonym">Astyanax fasciatus mexicanus</name>
    <dbReference type="NCBI Taxonomy" id="7994"/>
    <lineage>
        <taxon>Eukaryota</taxon>
        <taxon>Metazoa</taxon>
        <taxon>Chordata</taxon>
        <taxon>Craniata</taxon>
        <taxon>Vertebrata</taxon>
        <taxon>Euteleostomi</taxon>
        <taxon>Actinopterygii</taxon>
        <taxon>Neopterygii</taxon>
        <taxon>Teleostei</taxon>
        <taxon>Ostariophysi</taxon>
        <taxon>Characiformes</taxon>
        <taxon>Characoidei</taxon>
        <taxon>Acestrorhamphidae</taxon>
        <taxon>Acestrorhamphinae</taxon>
        <taxon>Astyanax</taxon>
    </lineage>
</organism>
<dbReference type="Proteomes" id="UP000018467">
    <property type="component" value="Unassembled WGS sequence"/>
</dbReference>
<dbReference type="Bgee" id="ENSAMXG00000040454">
    <property type="expression patterns" value="Expressed in mesonephros and 14 other cell types or tissues"/>
</dbReference>
<dbReference type="PANTHER" id="PTHR24129:SF2">
    <property type="entry name" value="DUF3447 DOMAIN-CONTAINING PROTEIN"/>
    <property type="match status" value="1"/>
</dbReference>
<reference evidence="5" key="1">
    <citation type="submission" date="2013-03" db="EMBL/GenBank/DDBJ databases">
        <authorList>
            <person name="Jeffery W."/>
            <person name="Warren W."/>
            <person name="Wilson R.K."/>
        </authorList>
    </citation>
    <scope>NUCLEOTIDE SEQUENCE</scope>
    <source>
        <strain evidence="5">female</strain>
    </source>
</reference>
<dbReference type="SMART" id="SM00248">
    <property type="entry name" value="ANK"/>
    <property type="match status" value="3"/>
</dbReference>
<accession>A0A3B1KHC1</accession>
<dbReference type="PROSITE" id="PS50088">
    <property type="entry name" value="ANK_REPEAT"/>
    <property type="match status" value="1"/>
</dbReference>